<evidence type="ECO:0000313" key="22">
    <source>
        <dbReference type="EMBL" id="OIJ24696.1"/>
    </source>
</evidence>
<evidence type="ECO:0000256" key="5">
    <source>
        <dbReference type="ARBA" id="ARBA00022475"/>
    </source>
</evidence>
<dbReference type="InterPro" id="IPR009056">
    <property type="entry name" value="Cyt_c-like_dom"/>
</dbReference>
<keyword evidence="8 17" id="KW-0812">Transmembrane</keyword>
<keyword evidence="5 17" id="KW-1003">Cell membrane</keyword>
<keyword evidence="14 17" id="KW-0408">Iron</keyword>
<protein>
    <recommendedName>
        <fullName evidence="3 17">Cytochrome bc1 complex cytochrome c subunit</fullName>
        <ecNumber evidence="2 17">7.1.1.8</ecNumber>
    </recommendedName>
</protein>
<keyword evidence="12 17" id="KW-0249">Electron transport</keyword>
<evidence type="ECO:0000256" key="15">
    <source>
        <dbReference type="ARBA" id="ARBA00023136"/>
    </source>
</evidence>
<dbReference type="GO" id="GO:0008121">
    <property type="term" value="F:quinol-cytochrome-c reductase activity"/>
    <property type="evidence" value="ECO:0007669"/>
    <property type="project" value="UniProtKB-UniRule"/>
</dbReference>
<comment type="subunit">
    <text evidence="17">The cytochrome bc1 complex is composed of a cytochrome b (QcrB), the Rieske iron-sulfur protein (QcrA) and a diheme cytochrome c (QcrC) subunit.</text>
</comment>
<evidence type="ECO:0000256" key="9">
    <source>
        <dbReference type="ARBA" id="ARBA00022723"/>
    </source>
</evidence>
<dbReference type="PANTHER" id="PTHR33751:SF13">
    <property type="entry name" value="CYTOCHROME BC1 COMPLEX CYTOCHROME C SUBUNIT"/>
    <property type="match status" value="1"/>
</dbReference>
<comment type="caution">
    <text evidence="17">Lacks conserved residue(s) required for the propagation of feature annotation.</text>
</comment>
<evidence type="ECO:0000256" key="4">
    <source>
        <dbReference type="ARBA" id="ARBA00022448"/>
    </source>
</evidence>
<dbReference type="EC" id="7.1.1.8" evidence="2 17"/>
<evidence type="ECO:0000256" key="1">
    <source>
        <dbReference type="ARBA" id="ARBA00004651"/>
    </source>
</evidence>
<dbReference type="Proteomes" id="UP000033772">
    <property type="component" value="Unassembled WGS sequence"/>
</dbReference>
<evidence type="ECO:0000256" key="11">
    <source>
        <dbReference type="ARBA" id="ARBA00022967"/>
    </source>
</evidence>
<gene>
    <name evidence="22" type="ORF">UG56_021355</name>
</gene>
<keyword evidence="7 17" id="KW-0679">Respiratory chain</keyword>
<dbReference type="EMBL" id="JZDQ02000034">
    <property type="protein sequence ID" value="OIJ24696.1"/>
    <property type="molecule type" value="Genomic_DNA"/>
</dbReference>
<dbReference type="AlphaFoldDB" id="A0A1J4N2B7"/>
<feature type="binding site" description="axial binding residue" evidence="19">
    <location>
        <position position="70"/>
    </location>
    <ligand>
        <name>heme c</name>
        <dbReference type="ChEBI" id="CHEBI:61717"/>
        <label>1</label>
    </ligand>
    <ligandPart>
        <name>Fe</name>
        <dbReference type="ChEBI" id="CHEBI:18248"/>
    </ligandPart>
</feature>
<feature type="domain" description="Cytochrome c" evidence="21">
    <location>
        <begin position="162"/>
        <end position="240"/>
    </location>
</feature>
<keyword evidence="20" id="KW-0732">Signal</keyword>
<feature type="binding site" description="covalent" evidence="18">
    <location>
        <position position="69"/>
    </location>
    <ligand>
        <name>heme c</name>
        <dbReference type="ChEBI" id="CHEBI:61717"/>
        <label>1</label>
    </ligand>
</feature>
<evidence type="ECO:0000256" key="18">
    <source>
        <dbReference type="PIRSR" id="PIRSR000007-50"/>
    </source>
</evidence>
<keyword evidence="6 17" id="KW-0349">Heme</keyword>
<keyword evidence="13 17" id="KW-1133">Transmembrane helix</keyword>
<evidence type="ECO:0000256" key="8">
    <source>
        <dbReference type="ARBA" id="ARBA00022692"/>
    </source>
</evidence>
<accession>A0A1J4N2B7</accession>
<evidence type="ECO:0000256" key="13">
    <source>
        <dbReference type="ARBA" id="ARBA00022989"/>
    </source>
</evidence>
<feature type="binding site" description="axial binding residue" evidence="19">
    <location>
        <position position="179"/>
    </location>
    <ligand>
        <name>heme c</name>
        <dbReference type="ChEBI" id="CHEBI:61717"/>
        <label>2</label>
    </ligand>
    <ligandPart>
        <name>Fe</name>
        <dbReference type="ChEBI" id="CHEBI:18248"/>
    </ligandPart>
</feature>
<dbReference type="PANTHER" id="PTHR33751">
    <property type="entry name" value="CBB3-TYPE CYTOCHROME C OXIDASE SUBUNIT FIXP"/>
    <property type="match status" value="1"/>
</dbReference>
<feature type="binding site" description="covalent" evidence="18">
    <location>
        <position position="66"/>
    </location>
    <ligand>
        <name>heme c</name>
        <dbReference type="ChEBI" id="CHEBI:61717"/>
        <label>1</label>
    </ligand>
</feature>
<keyword evidence="4 17" id="KW-0813">Transport</keyword>
<dbReference type="InterPro" id="IPR036909">
    <property type="entry name" value="Cyt_c-like_dom_sf"/>
</dbReference>
<keyword evidence="11 17" id="KW-1278">Translocase</keyword>
<evidence type="ECO:0000313" key="23">
    <source>
        <dbReference type="Proteomes" id="UP000033772"/>
    </source>
</evidence>
<reference evidence="22" key="1">
    <citation type="submission" date="2016-10" db="EMBL/GenBank/DDBJ databases">
        <title>Draft Genome Sequence of Nocardioides luteus Strain BAFB, an Alkane-Degrading Bacterium Isolated from JP-7 Polluted Soil.</title>
        <authorList>
            <person name="Brown L."/>
            <person name="Ruiz O.N."/>
            <person name="Gunasekera T."/>
        </authorList>
    </citation>
    <scope>NUCLEOTIDE SEQUENCE [LARGE SCALE GENOMIC DNA]</scope>
    <source>
        <strain evidence="22">BAFB</strain>
    </source>
</reference>
<keyword evidence="15 17" id="KW-0472">Membrane</keyword>
<organism evidence="22 23">
    <name type="scientific">Nocardioides luteus</name>
    <dbReference type="NCBI Taxonomy" id="1844"/>
    <lineage>
        <taxon>Bacteria</taxon>
        <taxon>Bacillati</taxon>
        <taxon>Actinomycetota</taxon>
        <taxon>Actinomycetes</taxon>
        <taxon>Propionibacteriales</taxon>
        <taxon>Nocardioidaceae</taxon>
        <taxon>Nocardioides</taxon>
    </lineage>
</organism>
<evidence type="ECO:0000256" key="17">
    <source>
        <dbReference type="PIRNR" id="PIRNR000007"/>
    </source>
</evidence>
<evidence type="ECO:0000256" key="2">
    <source>
        <dbReference type="ARBA" id="ARBA00012951"/>
    </source>
</evidence>
<dbReference type="Pfam" id="PF13442">
    <property type="entry name" value="Cytochrome_CBB3"/>
    <property type="match status" value="1"/>
</dbReference>
<evidence type="ECO:0000256" key="3">
    <source>
        <dbReference type="ARBA" id="ARBA00017819"/>
    </source>
</evidence>
<keyword evidence="23" id="KW-1185">Reference proteome</keyword>
<feature type="binding site" description="covalent" evidence="18">
    <location>
        <position position="178"/>
    </location>
    <ligand>
        <name>heme c</name>
        <dbReference type="ChEBI" id="CHEBI:61717"/>
        <label>2</label>
    </ligand>
</feature>
<evidence type="ECO:0000256" key="7">
    <source>
        <dbReference type="ARBA" id="ARBA00022660"/>
    </source>
</evidence>
<comment type="subcellular location">
    <subcellularLocation>
        <location evidence="1 17">Cell membrane</location>
        <topology evidence="1 17">Multi-pass membrane protein</topology>
    </subcellularLocation>
</comment>
<evidence type="ECO:0000256" key="6">
    <source>
        <dbReference type="ARBA" id="ARBA00022617"/>
    </source>
</evidence>
<dbReference type="SUPFAM" id="SSF46626">
    <property type="entry name" value="Cytochrome c"/>
    <property type="match status" value="2"/>
</dbReference>
<evidence type="ECO:0000256" key="19">
    <source>
        <dbReference type="PIRSR" id="PIRSR000007-51"/>
    </source>
</evidence>
<sequence>MRLLNRSVGRLSRHRRRPLAGAAVLLVALLSTGGAYAALAPASQAEQEKDNAALVAEGKELFMINCSTCHGSNGEGITTQNGKLYGPSLIGVGAASVDFQVGTGRMPMAQPGAQVEVKDPSFSQDEIDAMAAYVASLGPGPSIPDKEQYDPETYGSEKEKEEAVTLGGQIFLTNCTACHNFTGAGGAMPRGGKAPSILNTDPKHIYEAMLTGPQSMDTFSDGNISPEEKKAVISYVESMKEQPDYGGFNNGALGPVTEGLVAWIVGLGVLVAFAFWIAAHTTRTNQTKKGSAK</sequence>
<feature type="transmembrane region" description="Helical" evidence="17">
    <location>
        <begin position="260"/>
        <end position="279"/>
    </location>
</feature>
<dbReference type="Gene3D" id="1.10.760.10">
    <property type="entry name" value="Cytochrome c-like domain"/>
    <property type="match status" value="2"/>
</dbReference>
<evidence type="ECO:0000256" key="14">
    <source>
        <dbReference type="ARBA" id="ARBA00023004"/>
    </source>
</evidence>
<feature type="signal peptide" evidence="20">
    <location>
        <begin position="1"/>
        <end position="37"/>
    </location>
</feature>
<dbReference type="PROSITE" id="PS51007">
    <property type="entry name" value="CYTC"/>
    <property type="match status" value="2"/>
</dbReference>
<comment type="catalytic activity">
    <reaction evidence="16 17">
        <text>a quinol + 2 Fe(III)-[cytochrome c](out) = a quinone + 2 Fe(II)-[cytochrome c](out) + 2 H(+)(out)</text>
        <dbReference type="Rhea" id="RHEA:11484"/>
        <dbReference type="Rhea" id="RHEA-COMP:10350"/>
        <dbReference type="Rhea" id="RHEA-COMP:14399"/>
        <dbReference type="ChEBI" id="CHEBI:15378"/>
        <dbReference type="ChEBI" id="CHEBI:24646"/>
        <dbReference type="ChEBI" id="CHEBI:29033"/>
        <dbReference type="ChEBI" id="CHEBI:29034"/>
        <dbReference type="ChEBI" id="CHEBI:132124"/>
        <dbReference type="EC" id="7.1.1.8"/>
    </reaction>
</comment>
<evidence type="ECO:0000256" key="20">
    <source>
        <dbReference type="SAM" id="SignalP"/>
    </source>
</evidence>
<dbReference type="RefSeq" id="WP_045550566.1">
    <property type="nucleotide sequence ID" value="NZ_JZDQ02000034.1"/>
</dbReference>
<dbReference type="InterPro" id="IPR009152">
    <property type="entry name" value="bc1_cytC-su"/>
</dbReference>
<dbReference type="GO" id="GO:0005886">
    <property type="term" value="C:plasma membrane"/>
    <property type="evidence" value="ECO:0007669"/>
    <property type="project" value="UniProtKB-SubCell"/>
</dbReference>
<comment type="PTM">
    <text evidence="18">Binds 2 heme c groups covalently per subunit.</text>
</comment>
<dbReference type="Pfam" id="PF00034">
    <property type="entry name" value="Cytochrom_C"/>
    <property type="match status" value="1"/>
</dbReference>
<keyword evidence="9 17" id="KW-0479">Metal-binding</keyword>
<dbReference type="PIRSF" id="PIRSF000007">
    <property type="entry name" value="Ubiq_cycred_cyc"/>
    <property type="match status" value="1"/>
</dbReference>
<dbReference type="GO" id="GO:0020037">
    <property type="term" value="F:heme binding"/>
    <property type="evidence" value="ECO:0007669"/>
    <property type="project" value="UniProtKB-UniRule"/>
</dbReference>
<keyword evidence="10" id="KW-0677">Repeat</keyword>
<dbReference type="STRING" id="1844.UG56_021355"/>
<name>A0A1J4N2B7_9ACTN</name>
<feature type="domain" description="Cytochrome c" evidence="21">
    <location>
        <begin position="53"/>
        <end position="138"/>
    </location>
</feature>
<dbReference type="GO" id="GO:0005506">
    <property type="term" value="F:iron ion binding"/>
    <property type="evidence" value="ECO:0007669"/>
    <property type="project" value="UniProtKB-UniRule"/>
</dbReference>
<proteinExistence type="predicted"/>
<feature type="chain" id="PRO_5009630466" description="Cytochrome bc1 complex cytochrome c subunit" evidence="20">
    <location>
        <begin position="38"/>
        <end position="293"/>
    </location>
</feature>
<evidence type="ECO:0000259" key="21">
    <source>
        <dbReference type="PROSITE" id="PS51007"/>
    </source>
</evidence>
<comment type="caution">
    <text evidence="22">The sequence shown here is derived from an EMBL/GenBank/DDBJ whole genome shotgun (WGS) entry which is preliminary data.</text>
</comment>
<evidence type="ECO:0000256" key="12">
    <source>
        <dbReference type="ARBA" id="ARBA00022982"/>
    </source>
</evidence>
<evidence type="ECO:0000256" key="16">
    <source>
        <dbReference type="ARBA" id="ARBA00029351"/>
    </source>
</evidence>
<feature type="binding site" description="covalent" evidence="18">
    <location>
        <position position="175"/>
    </location>
    <ligand>
        <name>heme c</name>
        <dbReference type="ChEBI" id="CHEBI:61717"/>
        <label>2</label>
    </ligand>
</feature>
<dbReference type="InterPro" id="IPR050597">
    <property type="entry name" value="Cytochrome_c_Oxidase_Subunit"/>
</dbReference>
<evidence type="ECO:0000256" key="10">
    <source>
        <dbReference type="ARBA" id="ARBA00022737"/>
    </source>
</evidence>